<evidence type="ECO:0000256" key="2">
    <source>
        <dbReference type="ARBA" id="ARBA00022484"/>
    </source>
</evidence>
<dbReference type="GO" id="GO:0003723">
    <property type="term" value="F:RNA binding"/>
    <property type="evidence" value="ECO:0007669"/>
    <property type="project" value="InterPro"/>
</dbReference>
<dbReference type="Pfam" id="PF02123">
    <property type="entry name" value="RdRP_4"/>
    <property type="match status" value="1"/>
</dbReference>
<dbReference type="EMBL" id="PP951069">
    <property type="protein sequence ID" value="XCB06443.1"/>
    <property type="molecule type" value="Genomic_RNA"/>
</dbReference>
<evidence type="ECO:0000256" key="7">
    <source>
        <dbReference type="RuleBase" id="RU364050"/>
    </source>
</evidence>
<reference evidence="8" key="1">
    <citation type="submission" date="2024-06" db="EMBL/GenBank/DDBJ databases">
        <authorList>
            <person name="Yin Y."/>
            <person name="Huang B."/>
        </authorList>
    </citation>
    <scope>NUCLEOTIDE SEQUENCE</scope>
    <source>
        <strain evidence="8">RCEF7425</strain>
    </source>
</reference>
<evidence type="ECO:0000256" key="4">
    <source>
        <dbReference type="ARBA" id="ARBA00022695"/>
    </source>
</evidence>
<sequence length="780" mass="88040">MYHWHWVRDWGESMCVSVILFFSLVPRVERVKAVWDRFDFWSLSQRDYIKQLGAFHNLVRLTNTAPDGPLVGDDKLHWQYWALLTARGDFKWEPLNDLAMRLRPGNRKLFPTMTERGVVFSASAWDREVRVELLEVLRKGSEKLRNVQTLDDVWNKRLLWVAAGSAPGFKQSLDLDGTAETIRPNKRLAQESISLEDLRYLVNCTHPILLSRMVKKYELSKNRVLWNSQVGHYLMGCLVLEPYEKGLQVIPEIDSYDGATARLQDHVYLTNHTAISDFAYDFSDFNLLHDLDLQQDMWRMIGDLYREYGWDDFFSSCADWLGDASVNTWLEAEGEAGLSARGMLTGVRGTAFMNTLFNVVYMRVARKAYKFLVGTDPVTWMRCRGDDSVAEMTSEADGMAMTKLLVAMGLAGQQIKILTETGRKEYLRIDYREGRARQFLVRTIPNIVNGEYFGPGVVDPVERARAVFAQGEVLRGRGAVSENISPLIDLLLNSVVYLKVQRDGQWWKLTPTRDYYRVSVLGGGPGLVGSQPVFKQLSTHAQPRVNLLTTDEAKSLIGDQTGSYLSRVAASGLVLNDSFIRSHMSGLLSGSLPAQRNAKVKRVLGSAWCDYLMTLKDAPLDVAYDEVAIGHALQDIISLRSGEVPAALPPTYGQLVVNTPLLLMSGIAAAMGSGGAGYDNTMRYLAAHDQDVSPLSNSVVRPKRLKHELLLEKVPFDQVFEDVTALPWSSFVRARALHLAHSSSYLYSSDYSKSLYNLQLFVLTYELQMLHHIKKTGYTE</sequence>
<evidence type="ECO:0000256" key="1">
    <source>
        <dbReference type="ARBA" id="ARBA00010455"/>
    </source>
</evidence>
<organism evidence="8">
    <name type="scientific">Conidiobolus taihushanensis totivirus 1</name>
    <dbReference type="NCBI Taxonomy" id="3229900"/>
    <lineage>
        <taxon>Viruses</taxon>
        <taxon>Riboviria</taxon>
        <taxon>Orthornavirae</taxon>
        <taxon>Duplornaviricota</taxon>
        <taxon>Chrymotiviricetes</taxon>
        <taxon>Ghabrivirales</taxon>
        <taxon>Alphatotivirineae</taxon>
        <taxon>Orthototiviridae</taxon>
        <taxon>Totivirus</taxon>
    </lineage>
</organism>
<protein>
    <recommendedName>
        <fullName evidence="7">RNA-directed RNA polymerase</fullName>
        <ecNumber evidence="7">2.7.7.48</ecNumber>
    </recommendedName>
</protein>
<keyword evidence="5 7" id="KW-0547">Nucleotide-binding</keyword>
<comment type="similarity">
    <text evidence="1">Belongs to the totiviridae RNA-directed RNA polymerase family.</text>
</comment>
<dbReference type="GO" id="GO:0003968">
    <property type="term" value="F:RNA-directed RNA polymerase activity"/>
    <property type="evidence" value="ECO:0007669"/>
    <property type="project" value="UniProtKB-KW"/>
</dbReference>
<dbReference type="GO" id="GO:0000166">
    <property type="term" value="F:nucleotide binding"/>
    <property type="evidence" value="ECO:0007669"/>
    <property type="project" value="UniProtKB-KW"/>
</dbReference>
<proteinExistence type="inferred from homology"/>
<evidence type="ECO:0000256" key="3">
    <source>
        <dbReference type="ARBA" id="ARBA00022679"/>
    </source>
</evidence>
<dbReference type="EC" id="2.7.7.48" evidence="7"/>
<accession>A0AAU7YT98</accession>
<dbReference type="SUPFAM" id="SSF56672">
    <property type="entry name" value="DNA/RNA polymerases"/>
    <property type="match status" value="1"/>
</dbReference>
<dbReference type="InterPro" id="IPR043502">
    <property type="entry name" value="DNA/RNA_pol_sf"/>
</dbReference>
<evidence type="ECO:0000256" key="5">
    <source>
        <dbReference type="ARBA" id="ARBA00022741"/>
    </source>
</evidence>
<dbReference type="InterPro" id="IPR001795">
    <property type="entry name" value="RNA-dir_pol_luteovirus"/>
</dbReference>
<keyword evidence="2 7" id="KW-0696">RNA-directed RNA polymerase</keyword>
<keyword evidence="7" id="KW-0693">Viral RNA replication</keyword>
<comment type="catalytic activity">
    <reaction evidence="6 7">
        <text>RNA(n) + a ribonucleoside 5'-triphosphate = RNA(n+1) + diphosphate</text>
        <dbReference type="Rhea" id="RHEA:21248"/>
        <dbReference type="Rhea" id="RHEA-COMP:14527"/>
        <dbReference type="Rhea" id="RHEA-COMP:17342"/>
        <dbReference type="ChEBI" id="CHEBI:33019"/>
        <dbReference type="ChEBI" id="CHEBI:61557"/>
        <dbReference type="ChEBI" id="CHEBI:140395"/>
        <dbReference type="EC" id="2.7.7.48"/>
    </reaction>
</comment>
<evidence type="ECO:0000313" key="8">
    <source>
        <dbReference type="EMBL" id="XCB06443.1"/>
    </source>
</evidence>
<keyword evidence="3 7" id="KW-0808">Transferase</keyword>
<name>A0AAU7YT98_9VIRU</name>
<keyword evidence="4 7" id="KW-0548">Nucleotidyltransferase</keyword>
<dbReference type="GO" id="GO:0006351">
    <property type="term" value="P:DNA-templated transcription"/>
    <property type="evidence" value="ECO:0007669"/>
    <property type="project" value="InterPro"/>
</dbReference>
<evidence type="ECO:0000256" key="6">
    <source>
        <dbReference type="ARBA" id="ARBA00048744"/>
    </source>
</evidence>